<sequence>MSRSDIPESDISKSLTDLENDVAQALDTAASALNVMDGLDGDAVNRSVLMWKSFVGQVEALRSNLTTMVASCPKPTEYNNTELYLAYADLLSASKQASLIHKHLQDLEKFIYKS</sequence>
<name>A0A0J8BHU3_BETVV</name>
<dbReference type="Gramene" id="KMS65285">
    <property type="protein sequence ID" value="KMS65285"/>
    <property type="gene ID" value="BVRB_037530"/>
</dbReference>
<reference evidence="1 2" key="1">
    <citation type="journal article" date="2014" name="Nature">
        <title>The genome of the recently domesticated crop plant sugar beet (Beta vulgaris).</title>
        <authorList>
            <person name="Dohm J.C."/>
            <person name="Minoche A.E."/>
            <person name="Holtgrawe D."/>
            <person name="Capella-Gutierrez S."/>
            <person name="Zakrzewski F."/>
            <person name="Tafer H."/>
            <person name="Rupp O."/>
            <person name="Sorensen T.R."/>
            <person name="Stracke R."/>
            <person name="Reinhardt R."/>
            <person name="Goesmann A."/>
            <person name="Kraft T."/>
            <person name="Schulz B."/>
            <person name="Stadler P.F."/>
            <person name="Schmidt T."/>
            <person name="Gabaldon T."/>
            <person name="Lehrach H."/>
            <person name="Weisshaar B."/>
            <person name="Himmelbauer H."/>
        </authorList>
    </citation>
    <scope>NUCLEOTIDE SEQUENCE [LARGE SCALE GENOMIC DNA]</scope>
    <source>
        <tissue evidence="1">Taproot</tissue>
    </source>
</reference>
<dbReference type="Proteomes" id="UP000035740">
    <property type="component" value="Unassembled WGS sequence"/>
</dbReference>
<keyword evidence="2" id="KW-1185">Reference proteome</keyword>
<gene>
    <name evidence="1" type="ORF">BVRB_037530</name>
</gene>
<accession>A0A0J8BHU3</accession>
<evidence type="ECO:0008006" key="3">
    <source>
        <dbReference type="Google" id="ProtNLM"/>
    </source>
</evidence>
<dbReference type="EMBL" id="KQ111397">
    <property type="protein sequence ID" value="KMS65285.1"/>
    <property type="molecule type" value="Genomic_DNA"/>
</dbReference>
<dbReference type="AlphaFoldDB" id="A0A0J8BHU3"/>
<proteinExistence type="predicted"/>
<evidence type="ECO:0000313" key="1">
    <source>
        <dbReference type="EMBL" id="KMS65285.1"/>
    </source>
</evidence>
<evidence type="ECO:0000313" key="2">
    <source>
        <dbReference type="Proteomes" id="UP000035740"/>
    </source>
</evidence>
<protein>
    <recommendedName>
        <fullName evidence="3">Mediator of RNA polymerase II transcription subunit 11</fullName>
    </recommendedName>
</protein>
<organism evidence="1 2">
    <name type="scientific">Beta vulgaris subsp. vulgaris</name>
    <name type="common">Beet</name>
    <dbReference type="NCBI Taxonomy" id="3555"/>
    <lineage>
        <taxon>Eukaryota</taxon>
        <taxon>Viridiplantae</taxon>
        <taxon>Streptophyta</taxon>
        <taxon>Embryophyta</taxon>
        <taxon>Tracheophyta</taxon>
        <taxon>Spermatophyta</taxon>
        <taxon>Magnoliopsida</taxon>
        <taxon>eudicotyledons</taxon>
        <taxon>Gunneridae</taxon>
        <taxon>Pentapetalae</taxon>
        <taxon>Caryophyllales</taxon>
        <taxon>Chenopodiaceae</taxon>
        <taxon>Betoideae</taxon>
        <taxon>Beta</taxon>
    </lineage>
</organism>